<organism evidence="2 3">
    <name type="scientific">Saccharopolyspora mangrovi</name>
    <dbReference type="NCBI Taxonomy" id="3082379"/>
    <lineage>
        <taxon>Bacteria</taxon>
        <taxon>Bacillati</taxon>
        <taxon>Actinomycetota</taxon>
        <taxon>Actinomycetes</taxon>
        <taxon>Pseudonocardiales</taxon>
        <taxon>Pseudonocardiaceae</taxon>
        <taxon>Saccharopolyspora</taxon>
    </lineage>
</organism>
<evidence type="ECO:0000313" key="3">
    <source>
        <dbReference type="Proteomes" id="UP001327093"/>
    </source>
</evidence>
<feature type="compositionally biased region" description="Basic and acidic residues" evidence="1">
    <location>
        <begin position="100"/>
        <end position="112"/>
    </location>
</feature>
<keyword evidence="3" id="KW-1185">Reference proteome</keyword>
<proteinExistence type="predicted"/>
<dbReference type="EMBL" id="JAWLNX010000005">
    <property type="protein sequence ID" value="MEB3367605.1"/>
    <property type="molecule type" value="Genomic_DNA"/>
</dbReference>
<reference evidence="2 3" key="1">
    <citation type="submission" date="2023-10" db="EMBL/GenBank/DDBJ databases">
        <title>Saccharopolyspora sp. nov., isolated from mangrove soil.</title>
        <authorList>
            <person name="Lu Y."/>
            <person name="Liu W."/>
        </authorList>
    </citation>
    <scope>NUCLEOTIDE SEQUENCE [LARGE SCALE GENOMIC DNA]</scope>
    <source>
        <strain evidence="2 3">S2-29</strain>
    </source>
</reference>
<sequence length="155" mass="17360">MPERFRSFTPQPSASPEGDPLLVLFGRHSVRGRAWQITRAGIFLLFAVVLAALGPTDTALAGPVSCSATSEHKPDPKEQRDSEKLRERLPGLATHRRTQARHEQDRDPLRGESRWTAGDFEILVHTARFPNGGTDTYHAHSRLRHSPATLQVMRH</sequence>
<feature type="compositionally biased region" description="Basic and acidic residues" evidence="1">
    <location>
        <begin position="70"/>
        <end position="89"/>
    </location>
</feature>
<dbReference type="RefSeq" id="WP_324265158.1">
    <property type="nucleotide sequence ID" value="NZ_JAWLNX010000005.1"/>
</dbReference>
<feature type="region of interest" description="Disordered" evidence="1">
    <location>
        <begin position="60"/>
        <end position="112"/>
    </location>
</feature>
<gene>
    <name evidence="2" type="ORF">R4I43_09305</name>
</gene>
<name>A0ABU6A8A0_9PSEU</name>
<accession>A0ABU6A8A0</accession>
<evidence type="ECO:0000313" key="2">
    <source>
        <dbReference type="EMBL" id="MEB3367605.1"/>
    </source>
</evidence>
<protein>
    <submittedName>
        <fullName evidence="2">Uncharacterized protein</fullName>
    </submittedName>
</protein>
<evidence type="ECO:0000256" key="1">
    <source>
        <dbReference type="SAM" id="MobiDB-lite"/>
    </source>
</evidence>
<dbReference type="Proteomes" id="UP001327093">
    <property type="component" value="Unassembled WGS sequence"/>
</dbReference>
<comment type="caution">
    <text evidence="2">The sequence shown here is derived from an EMBL/GenBank/DDBJ whole genome shotgun (WGS) entry which is preliminary data.</text>
</comment>